<name>A0A445GWU8_GLYSO</name>
<evidence type="ECO:0000313" key="3">
    <source>
        <dbReference type="Proteomes" id="UP000289340"/>
    </source>
</evidence>
<comment type="caution">
    <text evidence="2">The sequence shown here is derived from an EMBL/GenBank/DDBJ whole genome shotgun (WGS) entry which is preliminary data.</text>
</comment>
<reference evidence="2 3" key="1">
    <citation type="submission" date="2018-09" db="EMBL/GenBank/DDBJ databases">
        <title>A high-quality reference genome of wild soybean provides a powerful tool to mine soybean genomes.</title>
        <authorList>
            <person name="Xie M."/>
            <person name="Chung C.Y.L."/>
            <person name="Li M.-W."/>
            <person name="Wong F.-L."/>
            <person name="Chan T.-F."/>
            <person name="Lam H.-M."/>
        </authorList>
    </citation>
    <scope>NUCLEOTIDE SEQUENCE [LARGE SCALE GENOMIC DNA]</scope>
    <source>
        <strain evidence="3">cv. W05</strain>
        <tissue evidence="2">Hypocotyl of etiolated seedlings</tissue>
    </source>
</reference>
<organism evidence="2 3">
    <name type="scientific">Glycine soja</name>
    <name type="common">Wild soybean</name>
    <dbReference type="NCBI Taxonomy" id="3848"/>
    <lineage>
        <taxon>Eukaryota</taxon>
        <taxon>Viridiplantae</taxon>
        <taxon>Streptophyta</taxon>
        <taxon>Embryophyta</taxon>
        <taxon>Tracheophyta</taxon>
        <taxon>Spermatophyta</taxon>
        <taxon>Magnoliopsida</taxon>
        <taxon>eudicotyledons</taxon>
        <taxon>Gunneridae</taxon>
        <taxon>Pentapetalae</taxon>
        <taxon>rosids</taxon>
        <taxon>fabids</taxon>
        <taxon>Fabales</taxon>
        <taxon>Fabaceae</taxon>
        <taxon>Papilionoideae</taxon>
        <taxon>50 kb inversion clade</taxon>
        <taxon>NPAAA clade</taxon>
        <taxon>indigoferoid/millettioid clade</taxon>
        <taxon>Phaseoleae</taxon>
        <taxon>Glycine</taxon>
        <taxon>Glycine subgen. Soja</taxon>
    </lineage>
</organism>
<evidence type="ECO:0000259" key="1">
    <source>
        <dbReference type="Pfam" id="PF05699"/>
    </source>
</evidence>
<proteinExistence type="predicted"/>
<dbReference type="SUPFAM" id="SSF53098">
    <property type="entry name" value="Ribonuclease H-like"/>
    <property type="match status" value="1"/>
</dbReference>
<dbReference type="EMBL" id="QZWG01000015">
    <property type="protein sequence ID" value="RZB65719.1"/>
    <property type="molecule type" value="Genomic_DNA"/>
</dbReference>
<dbReference type="InterPro" id="IPR008906">
    <property type="entry name" value="HATC_C_dom"/>
</dbReference>
<sequence>MVSGASVKFPKTLGGSNWATSSSTFLKNGFPGFRGFRNASVKFLKTLEMRRFLVDRASIENVNVVQQEAELEPPPNVVNEFNPNEIVRDPVDVVKARLGTMRESGWNNFFADVQGFCVAKSILVPNMDDEIPVRGRSRAEGRTITNLHHYRAEIFYVAIDKICVEMDHRFSEGSNIILDCFSCLDPKNSFSKFDVDKLARLADIYHADFSDDDRGTIRDQLETYVLQVRRNASFSTCEDVQSLAMKMVQTEKHLVFPLVYKLIELALILPVSTTSVERAFSAMKIIKSKLRNKINDVWFNDLMVCYTEREIFKSLDDIDIIRTSTAKKSRKGHLPRFIIFLAPPLLIPSSNVNTTPESGIFFMTGFLRFFRRFSQINFGGDSAHFPPLEDASRGPRLARPQKAHLPDSLKLKILHVCKFFYLYYNFFVLTMALDLLHQWSPLLLEDQWKQNGEGIEMIGYVTSRRRCVKNKLTTIGSHG</sequence>
<dbReference type="PANTHER" id="PTHR11697">
    <property type="entry name" value="GENERAL TRANSCRIPTION FACTOR 2-RELATED ZINC FINGER PROTEIN"/>
    <property type="match status" value="1"/>
</dbReference>
<keyword evidence="3" id="KW-1185">Reference proteome</keyword>
<dbReference type="AlphaFoldDB" id="A0A445GWU8"/>
<accession>A0A445GWU8</accession>
<dbReference type="Proteomes" id="UP000289340">
    <property type="component" value="Chromosome 15"/>
</dbReference>
<evidence type="ECO:0000313" key="2">
    <source>
        <dbReference type="EMBL" id="RZB65719.1"/>
    </source>
</evidence>
<dbReference type="Pfam" id="PF05699">
    <property type="entry name" value="Dimer_Tnp_hAT"/>
    <property type="match status" value="1"/>
</dbReference>
<protein>
    <recommendedName>
        <fullName evidence="1">HAT C-terminal dimerisation domain-containing protein</fullName>
    </recommendedName>
</protein>
<feature type="domain" description="HAT C-terminal dimerisation" evidence="1">
    <location>
        <begin position="251"/>
        <end position="301"/>
    </location>
</feature>
<dbReference type="InterPro" id="IPR012337">
    <property type="entry name" value="RNaseH-like_sf"/>
</dbReference>
<dbReference type="InterPro" id="IPR055298">
    <property type="entry name" value="AtLOH3-like"/>
</dbReference>
<dbReference type="PANTHER" id="PTHR11697:SF230">
    <property type="entry name" value="ZINC FINGER, MYM DOMAIN CONTAINING 1"/>
    <property type="match status" value="1"/>
</dbReference>
<gene>
    <name evidence="2" type="ORF">D0Y65_041681</name>
</gene>
<dbReference type="GO" id="GO:0046983">
    <property type="term" value="F:protein dimerization activity"/>
    <property type="evidence" value="ECO:0007669"/>
    <property type="project" value="InterPro"/>
</dbReference>